<dbReference type="InterPro" id="IPR011990">
    <property type="entry name" value="TPR-like_helical_dom_sf"/>
</dbReference>
<dbReference type="Gene3D" id="1.25.40.10">
    <property type="entry name" value="Tetratricopeptide repeat domain"/>
    <property type="match status" value="1"/>
</dbReference>
<evidence type="ECO:0000313" key="1">
    <source>
        <dbReference type="EMBL" id="GAE88081.1"/>
    </source>
</evidence>
<evidence type="ECO:0008006" key="3">
    <source>
        <dbReference type="Google" id="ProtNLM"/>
    </source>
</evidence>
<dbReference type="RefSeq" id="WP_038288026.1">
    <property type="nucleotide sequence ID" value="NZ_BAVR01000013.1"/>
</dbReference>
<name>W4V4H0_9FIRM</name>
<dbReference type="EMBL" id="BAVR01000013">
    <property type="protein sequence ID" value="GAE88081.1"/>
    <property type="molecule type" value="Genomic_DNA"/>
</dbReference>
<dbReference type="STRING" id="1294263.JCM21531_1501"/>
<proteinExistence type="predicted"/>
<dbReference type="InterPro" id="IPR018708">
    <property type="entry name" value="DUF2225"/>
</dbReference>
<dbReference type="AlphaFoldDB" id="W4V4H0"/>
<organism evidence="1 2">
    <name type="scientific">Acetivibrio straminisolvens JCM 21531</name>
    <dbReference type="NCBI Taxonomy" id="1294263"/>
    <lineage>
        <taxon>Bacteria</taxon>
        <taxon>Bacillati</taxon>
        <taxon>Bacillota</taxon>
        <taxon>Clostridia</taxon>
        <taxon>Eubacteriales</taxon>
        <taxon>Oscillospiraceae</taxon>
        <taxon>Acetivibrio</taxon>
    </lineage>
</organism>
<accession>W4V4H0</accession>
<protein>
    <recommendedName>
        <fullName evidence="3">DUF2225 domain-containing protein</fullName>
    </recommendedName>
</protein>
<gene>
    <name evidence="1" type="ORF">JCM21531_1501</name>
</gene>
<comment type="caution">
    <text evidence="1">The sequence shown here is derived from an EMBL/GenBank/DDBJ whole genome shotgun (WGS) entry which is preliminary data.</text>
</comment>
<dbReference type="Proteomes" id="UP000019109">
    <property type="component" value="Unassembled WGS sequence"/>
</dbReference>
<dbReference type="Pfam" id="PF09986">
    <property type="entry name" value="DUF2225"/>
    <property type="match status" value="1"/>
</dbReference>
<evidence type="ECO:0000313" key="2">
    <source>
        <dbReference type="Proteomes" id="UP000019109"/>
    </source>
</evidence>
<reference evidence="1" key="1">
    <citation type="journal article" date="2014" name="Genome Announc.">
        <title>Draft Genome Sequence of Clostridium straminisolvens Strain JCM 21531T, Isolated from a Cellulose-Degrading Bacterial Community.</title>
        <authorList>
            <person name="Yuki M."/>
            <person name="Oshima K."/>
            <person name="Suda W."/>
            <person name="Sakamoto M."/>
            <person name="Kitamura K."/>
            <person name="Iida T."/>
            <person name="Hattori M."/>
            <person name="Ohkuma M."/>
        </authorList>
    </citation>
    <scope>NUCLEOTIDE SEQUENCE [LARGE SCALE GENOMIC DNA]</scope>
    <source>
        <strain evidence="1">JCM 21531</strain>
    </source>
</reference>
<dbReference type="SUPFAM" id="SSF48452">
    <property type="entry name" value="TPR-like"/>
    <property type="match status" value="1"/>
</dbReference>
<dbReference type="OrthoDB" id="9780343at2"/>
<keyword evidence="2" id="KW-1185">Reference proteome</keyword>
<sequence length="224" mass="26415">MLDSLYNKTVVCPVCQNKIEVTKVKSKDCVIASRDSDFCIYYENVNPLFYDVWVCEHCGYAAQQERFENISPIEAKIVKENISKYWKPRSFCGERDIEKAMEAFKLALYNLCKTSAKPIEFAKVCLRIAWLYRMKKDEREIEFLKYALRYYSETYESETFPVGKLDQYTCMYLIAELNRRVGKYDDAISWFNKVISSPEARANKTLMDNTREQYRLAKEAKEKG</sequence>